<feature type="region of interest" description="Disordered" evidence="1">
    <location>
        <begin position="1026"/>
        <end position="1070"/>
    </location>
</feature>
<feature type="transmembrane region" description="Helical" evidence="2">
    <location>
        <begin position="536"/>
        <end position="554"/>
    </location>
</feature>
<keyword evidence="2" id="KW-1133">Transmembrane helix</keyword>
<feature type="region of interest" description="Disordered" evidence="1">
    <location>
        <begin position="994"/>
        <end position="1014"/>
    </location>
</feature>
<comment type="caution">
    <text evidence="4">The sequence shown here is derived from an EMBL/GenBank/DDBJ whole genome shotgun (WGS) entry which is preliminary data.</text>
</comment>
<dbReference type="Pfam" id="PF01764">
    <property type="entry name" value="Lipase_3"/>
    <property type="match status" value="1"/>
</dbReference>
<proteinExistence type="predicted"/>
<dbReference type="Gene3D" id="3.40.50.1820">
    <property type="entry name" value="alpha/beta hydrolase"/>
    <property type="match status" value="1"/>
</dbReference>
<accession>A0AAV1I057</accession>
<feature type="region of interest" description="Disordered" evidence="1">
    <location>
        <begin position="125"/>
        <end position="176"/>
    </location>
</feature>
<keyword evidence="5" id="KW-1185">Reference proteome</keyword>
<dbReference type="InterPro" id="IPR051218">
    <property type="entry name" value="Sec_MonoDiacylglyc_Lipase"/>
</dbReference>
<feature type="transmembrane region" description="Helical" evidence="2">
    <location>
        <begin position="438"/>
        <end position="458"/>
    </location>
</feature>
<dbReference type="PANTHER" id="PTHR45856">
    <property type="entry name" value="ALPHA/BETA-HYDROLASES SUPERFAMILY PROTEIN"/>
    <property type="match status" value="1"/>
</dbReference>
<feature type="compositionally biased region" description="Basic and acidic residues" evidence="1">
    <location>
        <begin position="1034"/>
        <end position="1054"/>
    </location>
</feature>
<organism evidence="4 5">
    <name type="scientific">Coccomyxa viridis</name>
    <dbReference type="NCBI Taxonomy" id="1274662"/>
    <lineage>
        <taxon>Eukaryota</taxon>
        <taxon>Viridiplantae</taxon>
        <taxon>Chlorophyta</taxon>
        <taxon>core chlorophytes</taxon>
        <taxon>Trebouxiophyceae</taxon>
        <taxon>Trebouxiophyceae incertae sedis</taxon>
        <taxon>Coccomyxaceae</taxon>
        <taxon>Coccomyxa</taxon>
    </lineage>
</organism>
<evidence type="ECO:0000256" key="2">
    <source>
        <dbReference type="SAM" id="Phobius"/>
    </source>
</evidence>
<dbReference type="EMBL" id="CAUYUE010000005">
    <property type="protein sequence ID" value="CAK0771358.1"/>
    <property type="molecule type" value="Genomic_DNA"/>
</dbReference>
<feature type="transmembrane region" description="Helical" evidence="2">
    <location>
        <begin position="291"/>
        <end position="313"/>
    </location>
</feature>
<dbReference type="CDD" id="cd00519">
    <property type="entry name" value="Lipase_3"/>
    <property type="match status" value="1"/>
</dbReference>
<feature type="compositionally biased region" description="Polar residues" evidence="1">
    <location>
        <begin position="1061"/>
        <end position="1070"/>
    </location>
</feature>
<feature type="transmembrane region" description="Helical" evidence="2">
    <location>
        <begin position="334"/>
        <end position="360"/>
    </location>
</feature>
<keyword evidence="2" id="KW-0812">Transmembrane</keyword>
<gene>
    <name evidence="4" type="ORF">CVIRNUC_003853</name>
</gene>
<keyword evidence="2" id="KW-0472">Membrane</keyword>
<evidence type="ECO:0000313" key="5">
    <source>
        <dbReference type="Proteomes" id="UP001314263"/>
    </source>
</evidence>
<reference evidence="4 5" key="1">
    <citation type="submission" date="2023-10" db="EMBL/GenBank/DDBJ databases">
        <authorList>
            <person name="Maclean D."/>
            <person name="Macfadyen A."/>
        </authorList>
    </citation>
    <scope>NUCLEOTIDE SEQUENCE [LARGE SCALE GENOMIC DNA]</scope>
</reference>
<dbReference type="InterPro" id="IPR002921">
    <property type="entry name" value="Fungal_lipase-type"/>
</dbReference>
<evidence type="ECO:0000256" key="1">
    <source>
        <dbReference type="SAM" id="MobiDB-lite"/>
    </source>
</evidence>
<feature type="compositionally biased region" description="Basic and acidic residues" evidence="1">
    <location>
        <begin position="151"/>
        <end position="173"/>
    </location>
</feature>
<dbReference type="AlphaFoldDB" id="A0AAV1I057"/>
<feature type="compositionally biased region" description="Low complexity" evidence="1">
    <location>
        <begin position="76"/>
        <end position="88"/>
    </location>
</feature>
<evidence type="ECO:0000259" key="3">
    <source>
        <dbReference type="Pfam" id="PF01764"/>
    </source>
</evidence>
<feature type="transmembrane region" description="Helical" evidence="2">
    <location>
        <begin position="486"/>
        <end position="507"/>
    </location>
</feature>
<sequence length="1070" mass="119914">MATSESPFASVPLIEESGQLPRQHAHGVLQQESGARTYLAAAGEAAATNVGAPWNFVAGIANDAGNYILDRWRSLQSGDDSQGQSESSTVRPPHGQQSGDARFQNSLDMHPRKSLQWHIRKSIDARQATQQNSAERGEGLVHRTSQQCKAWSDKQKLQQQHSKEAKGMERRPSILEQQQLGECCAKGAVASLERRSEEAEEPSEPQVDGHESKSPTDTAAVDITAGALPHGHYDPKDDVILKLECMRAWEVRWIVFGLWFSILVASVFLVVEFALKWAEAGGAFQLHKHIAVQNVVVSSVCLVILSDRLLCFVSRVWRCNARHMRWTPRRQKGAVMACAEVIISWVNIATWLGCNIYLLAVPCSWQSSVVGWTSLARWTCYNSVFLIFAIHAHNACPWRPAEGGSIARKSAASGGLRDRRPVDGIVKDASFWIHWPKLLLWLAFEVLLVALVVEYQAIPQRPPVIPISGQTDCDYWEWDCAIPDRIIGMVAGTVCIAYIYFGVYWWYTTVAWKSLRTESYTKNKIGNLMIRLHIKLRATVVAFFDCSITLLFFVRYNTCRSYAQTWLGMLPVEIVITSVSCAWITFMIPTDPDQDTPILGVWLQEFAWTEAEKEERLHMRCSSNAHCSDRDKSELKQEPMFCLETAINMLYWSALVYDYEEAVESKLSLETAMSLYGLEESELFWEKKHDTKLLLAWNKNTFVVAFRGTASLVNALADVQAWQTEHPPRRGSWFTRPRVHIGFHRSWTTNDLNRRVKTRIVEILKSGGVDRKDVKLYITGHSLGGALATLAAYDFRKKARDNGVDLRVACYTFGAPRVGNHAFAWDFNRIVDDCWHIINDQDMVAKAPKFIFLFKRSGQRVIINHNGDMLVRPSVLEVSVHSGTGSSVAHHLLGSYQRSLLAILLAQFTKKRFSGGMAGVVRLATESVTVQALLMDEAGLDIASIRRLSRWGDLAPEMGAKINPLLGQQHDQSLQARRVLPRLSLIPSASPRASFARSSSSASSSGSTSGRRSSLSLWSWMQPNKLQAVDEDEHEHTGKSNDADPHSLNDDVPLRQRYGSVPSSPRSDST</sequence>
<feature type="compositionally biased region" description="Polar residues" evidence="1">
    <location>
        <begin position="95"/>
        <end position="104"/>
    </location>
</feature>
<feature type="region of interest" description="Disordered" evidence="1">
    <location>
        <begin position="191"/>
        <end position="216"/>
    </location>
</feature>
<dbReference type="InterPro" id="IPR029058">
    <property type="entry name" value="AB_hydrolase_fold"/>
</dbReference>
<name>A0AAV1I057_9CHLO</name>
<dbReference type="GO" id="GO:0006629">
    <property type="term" value="P:lipid metabolic process"/>
    <property type="evidence" value="ECO:0007669"/>
    <property type="project" value="InterPro"/>
</dbReference>
<dbReference type="SUPFAM" id="SSF53474">
    <property type="entry name" value="alpha/beta-Hydrolases"/>
    <property type="match status" value="1"/>
</dbReference>
<dbReference type="PANTHER" id="PTHR45856:SF24">
    <property type="entry name" value="FUNGAL LIPASE-LIKE DOMAIN-CONTAINING PROTEIN"/>
    <property type="match status" value="1"/>
</dbReference>
<feature type="region of interest" description="Disordered" evidence="1">
    <location>
        <begin position="76"/>
        <end position="104"/>
    </location>
</feature>
<feature type="domain" description="Fungal lipase-type" evidence="3">
    <location>
        <begin position="703"/>
        <end position="849"/>
    </location>
</feature>
<feature type="transmembrane region" description="Helical" evidence="2">
    <location>
        <begin position="251"/>
        <end position="271"/>
    </location>
</feature>
<evidence type="ECO:0000313" key="4">
    <source>
        <dbReference type="EMBL" id="CAK0771358.1"/>
    </source>
</evidence>
<dbReference type="Proteomes" id="UP001314263">
    <property type="component" value="Unassembled WGS sequence"/>
</dbReference>
<feature type="region of interest" description="Disordered" evidence="1">
    <location>
        <begin position="1"/>
        <end position="29"/>
    </location>
</feature>
<feature type="transmembrane region" description="Helical" evidence="2">
    <location>
        <begin position="566"/>
        <end position="588"/>
    </location>
</feature>
<protein>
    <recommendedName>
        <fullName evidence="3">Fungal lipase-type domain-containing protein</fullName>
    </recommendedName>
</protein>